<dbReference type="PANTHER" id="PTHR34216:SF3">
    <property type="entry name" value="POLY-BETA-1,6-N-ACETYL-D-GLUCOSAMINE N-DEACETYLASE"/>
    <property type="match status" value="1"/>
</dbReference>
<feature type="domain" description="NodB homology" evidence="3">
    <location>
        <begin position="63"/>
        <end position="271"/>
    </location>
</feature>
<keyword evidence="2" id="KW-0732">Signal</keyword>
<dbReference type="PROSITE" id="PS51677">
    <property type="entry name" value="NODB"/>
    <property type="match status" value="1"/>
</dbReference>
<name>A0ABW0XBG1_9ACTN</name>
<organism evidence="4 5">
    <name type="scientific">Kitasatospora misakiensis</name>
    <dbReference type="NCBI Taxonomy" id="67330"/>
    <lineage>
        <taxon>Bacteria</taxon>
        <taxon>Bacillati</taxon>
        <taxon>Actinomycetota</taxon>
        <taxon>Actinomycetes</taxon>
        <taxon>Kitasatosporales</taxon>
        <taxon>Streptomycetaceae</taxon>
        <taxon>Kitasatospora</taxon>
    </lineage>
</organism>
<dbReference type="GO" id="GO:0016787">
    <property type="term" value="F:hydrolase activity"/>
    <property type="evidence" value="ECO:0007669"/>
    <property type="project" value="UniProtKB-KW"/>
</dbReference>
<dbReference type="EMBL" id="JBHSOF010000051">
    <property type="protein sequence ID" value="MFC5667127.1"/>
    <property type="molecule type" value="Genomic_DNA"/>
</dbReference>
<dbReference type="InterPro" id="IPR011330">
    <property type="entry name" value="Glyco_hydro/deAcase_b/a-brl"/>
</dbReference>
<keyword evidence="4" id="KW-0378">Hydrolase</keyword>
<evidence type="ECO:0000313" key="4">
    <source>
        <dbReference type="EMBL" id="MFC5667127.1"/>
    </source>
</evidence>
<evidence type="ECO:0000313" key="5">
    <source>
        <dbReference type="Proteomes" id="UP001595975"/>
    </source>
</evidence>
<accession>A0ABW0XBG1</accession>
<keyword evidence="5" id="KW-1185">Reference proteome</keyword>
<dbReference type="CDD" id="cd10918">
    <property type="entry name" value="CE4_NodB_like_5s_6s"/>
    <property type="match status" value="1"/>
</dbReference>
<dbReference type="InterPro" id="IPR051398">
    <property type="entry name" value="Polysacch_Deacetylase"/>
</dbReference>
<comment type="caution">
    <text evidence="4">The sequence shown here is derived from an EMBL/GenBank/DDBJ whole genome shotgun (WGS) entry which is preliminary data.</text>
</comment>
<dbReference type="Gene3D" id="3.20.20.370">
    <property type="entry name" value="Glycoside hydrolase/deacetylase"/>
    <property type="match status" value="1"/>
</dbReference>
<proteinExistence type="predicted"/>
<evidence type="ECO:0000256" key="1">
    <source>
        <dbReference type="ARBA" id="ARBA00004613"/>
    </source>
</evidence>
<gene>
    <name evidence="4" type="ORF">ACFP3U_29700</name>
</gene>
<sequence>MTAVPVFLYHSVSDSPPGWLAPYTVTPRAFTEQLDRIADSGLTVVPLHRLVAALHGGPPVPEDCAVLTFDDGYADFYWTVAPQLDERGLPATLFVTTGAISVPGGPPGRSLLPPAGMLNWRQLTTLDTLGVEIGGHTVTHPQLDTLPGRRAYEEIARCRDPLEEALGHRVVSFAYPHGYSSAAVRRQVRRAGWTSACAVGNAISSDADDPLRISRLMVMADTPAEVFQAWTRRRGAPTAPYPERLRTRGWRAYRRLTAVLGRPAGSPPRDG</sequence>
<dbReference type="RefSeq" id="WP_380228806.1">
    <property type="nucleotide sequence ID" value="NZ_JBHSOF010000051.1"/>
</dbReference>
<evidence type="ECO:0000259" key="3">
    <source>
        <dbReference type="PROSITE" id="PS51677"/>
    </source>
</evidence>
<reference evidence="5" key="1">
    <citation type="journal article" date="2019" name="Int. J. Syst. Evol. Microbiol.">
        <title>The Global Catalogue of Microorganisms (GCM) 10K type strain sequencing project: providing services to taxonomists for standard genome sequencing and annotation.</title>
        <authorList>
            <consortium name="The Broad Institute Genomics Platform"/>
            <consortium name="The Broad Institute Genome Sequencing Center for Infectious Disease"/>
            <person name="Wu L."/>
            <person name="Ma J."/>
        </authorList>
    </citation>
    <scope>NUCLEOTIDE SEQUENCE [LARGE SCALE GENOMIC DNA]</scope>
    <source>
        <strain evidence="5">CGMCC 4.1437</strain>
    </source>
</reference>
<dbReference type="Proteomes" id="UP001595975">
    <property type="component" value="Unassembled WGS sequence"/>
</dbReference>
<comment type="subcellular location">
    <subcellularLocation>
        <location evidence="1">Secreted</location>
    </subcellularLocation>
</comment>
<protein>
    <submittedName>
        <fullName evidence="4">Polysaccharide deacetylase family protein</fullName>
        <ecNumber evidence="4">3.-.-.-</ecNumber>
    </submittedName>
</protein>
<dbReference type="InterPro" id="IPR002509">
    <property type="entry name" value="NODB_dom"/>
</dbReference>
<dbReference type="EC" id="3.-.-.-" evidence="4"/>
<evidence type="ECO:0000256" key="2">
    <source>
        <dbReference type="ARBA" id="ARBA00022729"/>
    </source>
</evidence>
<dbReference type="Pfam" id="PF01522">
    <property type="entry name" value="Polysacc_deac_1"/>
    <property type="match status" value="1"/>
</dbReference>
<dbReference type="SUPFAM" id="SSF88713">
    <property type="entry name" value="Glycoside hydrolase/deacetylase"/>
    <property type="match status" value="1"/>
</dbReference>
<dbReference type="PANTHER" id="PTHR34216">
    <property type="match status" value="1"/>
</dbReference>